<feature type="transmembrane region" description="Helical" evidence="2">
    <location>
        <begin position="157"/>
        <end position="178"/>
    </location>
</feature>
<proteinExistence type="predicted"/>
<feature type="region of interest" description="Disordered" evidence="1">
    <location>
        <begin position="180"/>
        <end position="199"/>
    </location>
</feature>
<organism evidence="3 4">
    <name type="scientific">Daphnia magna</name>
    <dbReference type="NCBI Taxonomy" id="35525"/>
    <lineage>
        <taxon>Eukaryota</taxon>
        <taxon>Metazoa</taxon>
        <taxon>Ecdysozoa</taxon>
        <taxon>Arthropoda</taxon>
        <taxon>Crustacea</taxon>
        <taxon>Branchiopoda</taxon>
        <taxon>Diplostraca</taxon>
        <taxon>Cladocera</taxon>
        <taxon>Anomopoda</taxon>
        <taxon>Daphniidae</taxon>
        <taxon>Daphnia</taxon>
    </lineage>
</organism>
<sequence length="199" mass="22059">MLLDNVSAHLAPKSMRKSHMKGNPIRTHGMLSNNDHSVFGTSVPYPGIGHPSLARVRQKKQAASPCRLFGFTGAAAEKETTRCVVSAPFVTSFVTGRTRQGEKLKMFNASPFLQAPFIRVLGELDALPAEFVMRYVRPLFICMDAPNRAMKANSSHVTGPSMAMLFGLYNVVVANMYGRRSDSRNRSRQPRRKNKTTDS</sequence>
<feature type="compositionally biased region" description="Basic residues" evidence="1">
    <location>
        <begin position="186"/>
        <end position="199"/>
    </location>
</feature>
<accession>A0ABR0B4Q1</accession>
<dbReference type="Proteomes" id="UP001234178">
    <property type="component" value="Unassembled WGS sequence"/>
</dbReference>
<gene>
    <name evidence="3" type="ORF">OUZ56_028699</name>
</gene>
<evidence type="ECO:0000313" key="4">
    <source>
        <dbReference type="Proteomes" id="UP001234178"/>
    </source>
</evidence>
<evidence type="ECO:0000256" key="2">
    <source>
        <dbReference type="SAM" id="Phobius"/>
    </source>
</evidence>
<reference evidence="3 4" key="1">
    <citation type="journal article" date="2023" name="Nucleic Acids Res.">
        <title>The hologenome of Daphnia magna reveals possible DNA methylation and microbiome-mediated evolution of the host genome.</title>
        <authorList>
            <person name="Chaturvedi A."/>
            <person name="Li X."/>
            <person name="Dhandapani V."/>
            <person name="Marshall H."/>
            <person name="Kissane S."/>
            <person name="Cuenca-Cambronero M."/>
            <person name="Asole G."/>
            <person name="Calvet F."/>
            <person name="Ruiz-Romero M."/>
            <person name="Marangio P."/>
            <person name="Guigo R."/>
            <person name="Rago D."/>
            <person name="Mirbahai L."/>
            <person name="Eastwood N."/>
            <person name="Colbourne J.K."/>
            <person name="Zhou J."/>
            <person name="Mallon E."/>
            <person name="Orsini L."/>
        </authorList>
    </citation>
    <scope>NUCLEOTIDE SEQUENCE [LARGE SCALE GENOMIC DNA]</scope>
    <source>
        <strain evidence="3">LRV0_1</strain>
    </source>
</reference>
<dbReference type="EMBL" id="JAOYFB010000040">
    <property type="protein sequence ID" value="KAK4036656.1"/>
    <property type="molecule type" value="Genomic_DNA"/>
</dbReference>
<comment type="caution">
    <text evidence="3">The sequence shown here is derived from an EMBL/GenBank/DDBJ whole genome shotgun (WGS) entry which is preliminary data.</text>
</comment>
<evidence type="ECO:0000256" key="1">
    <source>
        <dbReference type="SAM" id="MobiDB-lite"/>
    </source>
</evidence>
<keyword evidence="2" id="KW-0812">Transmembrane</keyword>
<keyword evidence="2" id="KW-1133">Transmembrane helix</keyword>
<keyword evidence="4" id="KW-1185">Reference proteome</keyword>
<evidence type="ECO:0008006" key="5">
    <source>
        <dbReference type="Google" id="ProtNLM"/>
    </source>
</evidence>
<protein>
    <recommendedName>
        <fullName evidence="5">DDE-1 domain-containing protein</fullName>
    </recommendedName>
</protein>
<evidence type="ECO:0000313" key="3">
    <source>
        <dbReference type="EMBL" id="KAK4036656.1"/>
    </source>
</evidence>
<name>A0ABR0B4Q1_9CRUS</name>
<keyword evidence="2" id="KW-0472">Membrane</keyword>